<evidence type="ECO:0000256" key="2">
    <source>
        <dbReference type="ARBA" id="ARBA00022692"/>
    </source>
</evidence>
<protein>
    <recommendedName>
        <fullName evidence="12">Intimal thickness related receptor IRP domain-containing protein</fullName>
    </recommendedName>
</protein>
<sequence>MLLVSTTRSQRPLDLDGSLDASGAPRAALLSGCALGRIHDLEIVNDGRFVFDLETFGFHAGGTLNLKISDFKVVAPAGADTFAGFVLRQTENKVATEKNLELLWKDHTCLLSDIVPGPNDRMMNMSEESGSLSAHITEPGFYSLIYTRCEPFADAKSSFKAHAEFVNPGGNYLSAGAQALPGILGASSLAFAVATGVWVWHLTRHGEKIHAVHHMFTVLAATRAATAASEAIQLAAIASVGHPTGWSALYYVILFCKGLLFFAAILLIGTGWSLVKPFLNKWEIRVLAFALPCQTLVNVAIVVVDEMAPGSIPFEDWLFVLHFFDAACSVAILLPVAWTVRSLATAAAADGKAREALDRQQRFRNFFIITMLFFYTTRFGNYLFDLTMPYWAQWVPGMLVELVTLLYYLWVGWTFGPVAENPYMRVRAASGDDGEFGLDDSGVDTAAASAGSARGSVRGAGVDVLAVWPGGPATERSHVCAAGAERERHDAEAKAAAEAKAREETARMPGEFAGLSQDTAAEREAAAAAAEAAEVSKFASSHPPEFSETAADRKARAEAEAAAKAEEAAKTEALAAARSMPPEFRPTSIAARLAEEEAEYDPDESLSGTPCSDIDSPTA</sequence>
<feature type="transmembrane region" description="Helical" evidence="7">
    <location>
        <begin position="286"/>
        <end position="304"/>
    </location>
</feature>
<feature type="transmembrane region" description="Helical" evidence="7">
    <location>
        <begin position="390"/>
        <end position="410"/>
    </location>
</feature>
<evidence type="ECO:0008006" key="12">
    <source>
        <dbReference type="Google" id="ProtNLM"/>
    </source>
</evidence>
<feature type="compositionally biased region" description="Basic and acidic residues" evidence="6">
    <location>
        <begin position="484"/>
        <end position="506"/>
    </location>
</feature>
<comment type="subcellular location">
    <subcellularLocation>
        <location evidence="1">Membrane</location>
        <topology evidence="1">Multi-pass membrane protein</topology>
    </subcellularLocation>
</comment>
<feature type="compositionally biased region" description="Polar residues" evidence="6">
    <location>
        <begin position="606"/>
        <end position="619"/>
    </location>
</feature>
<dbReference type="Proteomes" id="UP000324907">
    <property type="component" value="Unassembled WGS sequence"/>
</dbReference>
<reference evidence="10 11" key="1">
    <citation type="submission" date="2019-07" db="EMBL/GenBank/DDBJ databases">
        <title>Genomes of Cafeteria roenbergensis.</title>
        <authorList>
            <person name="Fischer M.G."/>
            <person name="Hackl T."/>
            <person name="Roman M."/>
        </authorList>
    </citation>
    <scope>NUCLEOTIDE SEQUENCE [LARGE SCALE GENOMIC DNA]</scope>
    <source>
        <strain evidence="10 11">RCC970-E3</strain>
    </source>
</reference>
<dbReference type="InterPro" id="IPR054103">
    <property type="entry name" value="CAND6-7_N"/>
</dbReference>
<feature type="domain" description="GOST seven transmembrane" evidence="8">
    <location>
        <begin position="188"/>
        <end position="421"/>
    </location>
</feature>
<comment type="caution">
    <text evidence="10">The sequence shown here is derived from an EMBL/GenBank/DDBJ whole genome shotgun (WGS) entry which is preliminary data.</text>
</comment>
<dbReference type="GO" id="GO:0016020">
    <property type="term" value="C:membrane"/>
    <property type="evidence" value="ECO:0007669"/>
    <property type="project" value="UniProtKB-SubCell"/>
</dbReference>
<gene>
    <name evidence="10" type="ORF">FNF28_01097</name>
</gene>
<feature type="domain" description="CAND6/7 N-terminal" evidence="9">
    <location>
        <begin position="40"/>
        <end position="152"/>
    </location>
</feature>
<dbReference type="GO" id="GO:0005794">
    <property type="term" value="C:Golgi apparatus"/>
    <property type="evidence" value="ECO:0007669"/>
    <property type="project" value="TreeGrafter"/>
</dbReference>
<keyword evidence="4 7" id="KW-1133">Transmembrane helix</keyword>
<evidence type="ECO:0000256" key="1">
    <source>
        <dbReference type="ARBA" id="ARBA00004141"/>
    </source>
</evidence>
<evidence type="ECO:0000259" key="9">
    <source>
        <dbReference type="Pfam" id="PF21904"/>
    </source>
</evidence>
<evidence type="ECO:0000313" key="10">
    <source>
        <dbReference type="EMBL" id="KAA0170824.1"/>
    </source>
</evidence>
<dbReference type="Pfam" id="PF06814">
    <property type="entry name" value="GOST_TM"/>
    <property type="match status" value="1"/>
</dbReference>
<feature type="transmembrane region" description="Helical" evidence="7">
    <location>
        <begin position="319"/>
        <end position="344"/>
    </location>
</feature>
<feature type="transmembrane region" description="Helical" evidence="7">
    <location>
        <begin position="183"/>
        <end position="203"/>
    </location>
</feature>
<dbReference type="PANTHER" id="PTHR21229">
    <property type="entry name" value="LUNG SEVEN TRANSMEMBRANE RECEPTOR"/>
    <property type="match status" value="1"/>
</dbReference>
<evidence type="ECO:0000256" key="4">
    <source>
        <dbReference type="ARBA" id="ARBA00022989"/>
    </source>
</evidence>
<evidence type="ECO:0000256" key="5">
    <source>
        <dbReference type="ARBA" id="ARBA00023136"/>
    </source>
</evidence>
<evidence type="ECO:0000256" key="3">
    <source>
        <dbReference type="ARBA" id="ARBA00022729"/>
    </source>
</evidence>
<feature type="transmembrane region" description="Helical" evidence="7">
    <location>
        <begin position="365"/>
        <end position="384"/>
    </location>
</feature>
<keyword evidence="2 7" id="KW-0812">Transmembrane</keyword>
<feature type="compositionally biased region" description="Basic and acidic residues" evidence="6">
    <location>
        <begin position="550"/>
        <end position="570"/>
    </location>
</feature>
<feature type="region of interest" description="Disordered" evidence="6">
    <location>
        <begin position="482"/>
        <end position="509"/>
    </location>
</feature>
<feature type="transmembrane region" description="Helical" evidence="7">
    <location>
        <begin position="248"/>
        <end position="274"/>
    </location>
</feature>
<dbReference type="EMBL" id="VLTL01000010">
    <property type="protein sequence ID" value="KAA0170824.1"/>
    <property type="molecule type" value="Genomic_DNA"/>
</dbReference>
<accession>A0A5A8E1J9</accession>
<name>A0A5A8E1J9_CAFRO</name>
<evidence type="ECO:0000259" key="8">
    <source>
        <dbReference type="Pfam" id="PF06814"/>
    </source>
</evidence>
<evidence type="ECO:0000313" key="11">
    <source>
        <dbReference type="Proteomes" id="UP000324907"/>
    </source>
</evidence>
<proteinExistence type="predicted"/>
<dbReference type="PANTHER" id="PTHR21229:SF2">
    <property type="entry name" value="RE59932P"/>
    <property type="match status" value="1"/>
</dbReference>
<keyword evidence="5 7" id="KW-0472">Membrane</keyword>
<evidence type="ECO:0000256" key="7">
    <source>
        <dbReference type="SAM" id="Phobius"/>
    </source>
</evidence>
<dbReference type="AlphaFoldDB" id="A0A5A8E1J9"/>
<evidence type="ECO:0000256" key="6">
    <source>
        <dbReference type="SAM" id="MobiDB-lite"/>
    </source>
</evidence>
<organism evidence="10 11">
    <name type="scientific">Cafeteria roenbergensis</name>
    <name type="common">Marine flagellate</name>
    <dbReference type="NCBI Taxonomy" id="33653"/>
    <lineage>
        <taxon>Eukaryota</taxon>
        <taxon>Sar</taxon>
        <taxon>Stramenopiles</taxon>
        <taxon>Bigyra</taxon>
        <taxon>Opalozoa</taxon>
        <taxon>Bicosoecida</taxon>
        <taxon>Cafeteriaceae</taxon>
        <taxon>Cafeteria</taxon>
    </lineage>
</organism>
<dbReference type="Pfam" id="PF21904">
    <property type="entry name" value="CAND6-7_N"/>
    <property type="match status" value="1"/>
</dbReference>
<keyword evidence="3" id="KW-0732">Signal</keyword>
<feature type="transmembrane region" description="Helical" evidence="7">
    <location>
        <begin position="215"/>
        <end position="236"/>
    </location>
</feature>
<dbReference type="InterPro" id="IPR053937">
    <property type="entry name" value="GOST_TM"/>
</dbReference>
<feature type="region of interest" description="Disordered" evidence="6">
    <location>
        <begin position="534"/>
        <end position="619"/>
    </location>
</feature>
<dbReference type="InterPro" id="IPR009637">
    <property type="entry name" value="GPR107/GPR108-like"/>
</dbReference>